<reference evidence="4 5" key="1">
    <citation type="submission" date="2023-03" db="EMBL/GenBank/DDBJ databases">
        <title>YIM 152171 draft genome.</title>
        <authorList>
            <person name="Yang Z."/>
        </authorList>
    </citation>
    <scope>NUCLEOTIDE SEQUENCE [LARGE SCALE GENOMIC DNA]</scope>
    <source>
        <strain evidence="4 5">YIM 152171</strain>
    </source>
</reference>
<comment type="similarity">
    <text evidence="1">Belongs to the L-aspartate dehydrogenase family.</text>
</comment>
<dbReference type="SUPFAM" id="SSF55347">
    <property type="entry name" value="Glyceraldehyde-3-phosphate dehydrogenase-like, C-terminal domain"/>
    <property type="match status" value="1"/>
</dbReference>
<dbReference type="AlphaFoldDB" id="A0AAP3XSB9"/>
<dbReference type="InterPro" id="IPR036291">
    <property type="entry name" value="NAD(P)-bd_dom_sf"/>
</dbReference>
<organism evidence="4 5">
    <name type="scientific">Marinimicrococcus flavescens</name>
    <dbReference type="NCBI Taxonomy" id="3031815"/>
    <lineage>
        <taxon>Bacteria</taxon>
        <taxon>Pseudomonadati</taxon>
        <taxon>Pseudomonadota</taxon>
        <taxon>Alphaproteobacteria</taxon>
        <taxon>Geminicoccales</taxon>
        <taxon>Geminicoccaceae</taxon>
        <taxon>Marinimicrococcus</taxon>
    </lineage>
</organism>
<dbReference type="NCBIfam" id="NF009825">
    <property type="entry name" value="PRK13302.1"/>
    <property type="match status" value="1"/>
</dbReference>
<evidence type="ECO:0000259" key="3">
    <source>
        <dbReference type="Pfam" id="PF03447"/>
    </source>
</evidence>
<evidence type="ECO:0000256" key="1">
    <source>
        <dbReference type="ARBA" id="ARBA00008331"/>
    </source>
</evidence>
<name>A0AAP3XSB9_9PROT</name>
<dbReference type="PIRSF" id="PIRSF005227">
    <property type="entry name" value="Asp_dh_NAD_syn"/>
    <property type="match status" value="1"/>
</dbReference>
<dbReference type="Gene3D" id="3.30.360.10">
    <property type="entry name" value="Dihydrodipicolinate Reductase, domain 2"/>
    <property type="match status" value="1"/>
</dbReference>
<dbReference type="Proteomes" id="UP001301140">
    <property type="component" value="Unassembled WGS sequence"/>
</dbReference>
<proteinExistence type="inferred from homology"/>
<dbReference type="RefSeq" id="WP_327789384.1">
    <property type="nucleotide sequence ID" value="NZ_JARGEQ010000102.1"/>
</dbReference>
<gene>
    <name evidence="4" type="ORF">PZ740_11300</name>
</gene>
<dbReference type="InterPro" id="IPR011182">
    <property type="entry name" value="L-Asp_DH"/>
</dbReference>
<dbReference type="SUPFAM" id="SSF51735">
    <property type="entry name" value="NAD(P)-binding Rossmann-fold domains"/>
    <property type="match status" value="1"/>
</dbReference>
<comment type="caution">
    <text evidence="4">The sequence shown here is derived from an EMBL/GenBank/DDBJ whole genome shotgun (WGS) entry which is preliminary data.</text>
</comment>
<dbReference type="GO" id="GO:0050661">
    <property type="term" value="F:NADP binding"/>
    <property type="evidence" value="ECO:0007669"/>
    <property type="project" value="InterPro"/>
</dbReference>
<dbReference type="GO" id="GO:0033735">
    <property type="term" value="F:aspartate dehydrogenase [NAD(P)+] activity"/>
    <property type="evidence" value="ECO:0007669"/>
    <property type="project" value="InterPro"/>
</dbReference>
<dbReference type="Gene3D" id="3.40.50.720">
    <property type="entry name" value="NAD(P)-binding Rossmann-like Domain"/>
    <property type="match status" value="1"/>
</dbReference>
<keyword evidence="5" id="KW-1185">Reference proteome</keyword>
<dbReference type="PANTHER" id="PTHR31873:SF6">
    <property type="entry name" value="ASPARTATE DEHYDROGENASE DOMAIN-CONTAINING PROTEIN"/>
    <property type="match status" value="1"/>
</dbReference>
<sequence length="276" mass="29019">MHNTSHEPARIGLAGFGNVGQYLARALDSGVLPHARLTAVTVRDLEKAARNAEALGSRPAIVPLDEICAHADIVVECATAGALPDIARAVLGQGRQLVLVSAGGMPAFPDMVDFAERHGGRIRIASGALPGLDSVRGAAEGTLRSVRLTSRIRPNSFIGEPYLEARGLDFSEPPQEAVQVFSGSARKAAEAFPRHFNVAIALSLAGLGLERTMVEIWADPGIPGAQHLVEVEAEEIVLTMRSQNFPSTTNPKTSRAVGPSILAALRSMTATLQVGS</sequence>
<dbReference type="GO" id="GO:0009435">
    <property type="term" value="P:NAD+ biosynthetic process"/>
    <property type="evidence" value="ECO:0007669"/>
    <property type="project" value="InterPro"/>
</dbReference>
<accession>A0AAP3XSB9</accession>
<protein>
    <submittedName>
        <fullName evidence="4">Aspartate dehydrogenase</fullName>
    </submittedName>
</protein>
<dbReference type="PANTHER" id="PTHR31873">
    <property type="entry name" value="L-ASPARTATE DEHYDROGENASE-RELATED"/>
    <property type="match status" value="1"/>
</dbReference>
<dbReference type="EMBL" id="JARGEQ010000102">
    <property type="protein sequence ID" value="MDF1586963.1"/>
    <property type="molecule type" value="Genomic_DNA"/>
</dbReference>
<evidence type="ECO:0000313" key="5">
    <source>
        <dbReference type="Proteomes" id="UP001301140"/>
    </source>
</evidence>
<dbReference type="Pfam" id="PF03447">
    <property type="entry name" value="NAD_binding_3"/>
    <property type="match status" value="1"/>
</dbReference>
<feature type="domain" description="Aspartate dehydrogenase" evidence="2">
    <location>
        <begin position="175"/>
        <end position="261"/>
    </location>
</feature>
<feature type="domain" description="Aspartate/homoserine dehydrogenase NAD-binding" evidence="3">
    <location>
        <begin position="15"/>
        <end position="123"/>
    </location>
</feature>
<evidence type="ECO:0000259" key="2">
    <source>
        <dbReference type="Pfam" id="PF01958"/>
    </source>
</evidence>
<dbReference type="InterPro" id="IPR002811">
    <property type="entry name" value="Asp_DH"/>
</dbReference>
<dbReference type="InterPro" id="IPR005106">
    <property type="entry name" value="Asp/hSer_DH_NAD-bd"/>
</dbReference>
<evidence type="ECO:0000313" key="4">
    <source>
        <dbReference type="EMBL" id="MDF1586963.1"/>
    </source>
</evidence>
<dbReference type="Pfam" id="PF01958">
    <property type="entry name" value="Asp_DH_C"/>
    <property type="match status" value="1"/>
</dbReference>